<evidence type="ECO:0000256" key="3">
    <source>
        <dbReference type="ARBA" id="ARBA00009105"/>
    </source>
</evidence>
<evidence type="ECO:0000313" key="12">
    <source>
        <dbReference type="Proteomes" id="UP000001568"/>
    </source>
</evidence>
<dbReference type="PANTHER" id="PTHR31646">
    <property type="entry name" value="ALPHA-1,2-MANNOSYLTRANSFERASE MNN2"/>
    <property type="match status" value="1"/>
</dbReference>
<keyword evidence="9" id="KW-0472">Membrane</keyword>
<evidence type="ECO:0000256" key="1">
    <source>
        <dbReference type="ARBA" id="ARBA00004394"/>
    </source>
</evidence>
<evidence type="ECO:0000256" key="5">
    <source>
        <dbReference type="ARBA" id="ARBA00022692"/>
    </source>
</evidence>
<evidence type="ECO:0000256" key="6">
    <source>
        <dbReference type="ARBA" id="ARBA00022968"/>
    </source>
</evidence>
<dbReference type="GO" id="GO:0046354">
    <property type="term" value="P:mannan biosynthetic process"/>
    <property type="evidence" value="ECO:0007669"/>
    <property type="project" value="TreeGrafter"/>
</dbReference>
<evidence type="ECO:0000256" key="4">
    <source>
        <dbReference type="ARBA" id="ARBA00022679"/>
    </source>
</evidence>
<dbReference type="GO" id="GO:0000026">
    <property type="term" value="F:alpha-1,2-mannosyltransferase activity"/>
    <property type="evidence" value="ECO:0007669"/>
    <property type="project" value="TreeGrafter"/>
</dbReference>
<gene>
    <name evidence="11" type="ORF">OSTLU_13927</name>
</gene>
<organism evidence="11 12">
    <name type="scientific">Ostreococcus lucimarinus (strain CCE9901)</name>
    <dbReference type="NCBI Taxonomy" id="436017"/>
    <lineage>
        <taxon>Eukaryota</taxon>
        <taxon>Viridiplantae</taxon>
        <taxon>Chlorophyta</taxon>
        <taxon>Mamiellophyceae</taxon>
        <taxon>Mamiellales</taxon>
        <taxon>Bathycoccaceae</taxon>
        <taxon>Ostreococcus</taxon>
    </lineage>
</organism>
<dbReference type="OrthoDB" id="507736at2759"/>
<dbReference type="Gramene" id="ABO93912">
    <property type="protein sequence ID" value="ABO93912"/>
    <property type="gene ID" value="OSTLU_13927"/>
</dbReference>
<dbReference type="PANTHER" id="PTHR31646:SF1">
    <property type="entry name" value="ALPHA-1,2-MANNOSYLTRANSFERASE MNN2"/>
    <property type="match status" value="1"/>
</dbReference>
<keyword evidence="8" id="KW-0333">Golgi apparatus</keyword>
<evidence type="ECO:0000313" key="11">
    <source>
        <dbReference type="EMBL" id="ABO93912.1"/>
    </source>
</evidence>
<comment type="similarity">
    <text evidence="3">Belongs to the MNN1/MNT family.</text>
</comment>
<dbReference type="InterPro" id="IPR022751">
    <property type="entry name" value="Alpha_mannosyltransferase"/>
</dbReference>
<keyword evidence="5" id="KW-0812">Transmembrane</keyword>
<evidence type="ECO:0000256" key="2">
    <source>
        <dbReference type="ARBA" id="ARBA00004606"/>
    </source>
</evidence>
<dbReference type="KEGG" id="olu:OSTLU_13927"/>
<proteinExistence type="inferred from homology"/>
<protein>
    <submittedName>
        <fullName evidence="11">Uncharacterized protein</fullName>
    </submittedName>
</protein>
<dbReference type="InterPro" id="IPR029044">
    <property type="entry name" value="Nucleotide-diphossugar_trans"/>
</dbReference>
<comment type="subcellular location">
    <subcellularLocation>
        <location evidence="10">Endomembrane system</location>
        <topology evidence="10">Single-pass membrane protein</topology>
    </subcellularLocation>
    <subcellularLocation>
        <location evidence="1">Golgi apparatus membrane</location>
    </subcellularLocation>
    <subcellularLocation>
        <location evidence="2">Membrane</location>
        <topology evidence="2">Single-pass type II membrane protein</topology>
    </subcellularLocation>
</comment>
<dbReference type="SUPFAM" id="SSF53448">
    <property type="entry name" value="Nucleotide-diphospho-sugar transferases"/>
    <property type="match status" value="1"/>
</dbReference>
<keyword evidence="6" id="KW-0735">Signal-anchor</keyword>
<keyword evidence="4" id="KW-0808">Transferase</keyword>
<dbReference type="HOGENOM" id="CLU_1006079_0_0_1"/>
<evidence type="ECO:0000256" key="8">
    <source>
        <dbReference type="ARBA" id="ARBA00023034"/>
    </source>
</evidence>
<dbReference type="RefSeq" id="XP_001415620.1">
    <property type="nucleotide sequence ID" value="XM_001415583.1"/>
</dbReference>
<dbReference type="AlphaFoldDB" id="A4RRS1"/>
<dbReference type="Proteomes" id="UP000001568">
    <property type="component" value="Chromosome 1"/>
</dbReference>
<dbReference type="CAZy" id="GT71">
    <property type="family name" value="Glycosyltransferase Family 71"/>
</dbReference>
<keyword evidence="7" id="KW-1133">Transmembrane helix</keyword>
<reference evidence="11 12" key="1">
    <citation type="journal article" date="2007" name="Proc. Natl. Acad. Sci. U.S.A.">
        <title>The tiny eukaryote Ostreococcus provides genomic insights into the paradox of plankton speciation.</title>
        <authorList>
            <person name="Palenik B."/>
            <person name="Grimwood J."/>
            <person name="Aerts A."/>
            <person name="Rouze P."/>
            <person name="Salamov A."/>
            <person name="Putnam N."/>
            <person name="Dupont C."/>
            <person name="Jorgensen R."/>
            <person name="Derelle E."/>
            <person name="Rombauts S."/>
            <person name="Zhou K."/>
            <person name="Otillar R."/>
            <person name="Merchant S.S."/>
            <person name="Podell S."/>
            <person name="Gaasterland T."/>
            <person name="Napoli C."/>
            <person name="Gendler K."/>
            <person name="Manuell A."/>
            <person name="Tai V."/>
            <person name="Vallon O."/>
            <person name="Piganeau G."/>
            <person name="Jancek S."/>
            <person name="Heijde M."/>
            <person name="Jabbari K."/>
            <person name="Bowler C."/>
            <person name="Lohr M."/>
            <person name="Robbens S."/>
            <person name="Werner G."/>
            <person name="Dubchak I."/>
            <person name="Pazour G.J."/>
            <person name="Ren Q."/>
            <person name="Paulsen I."/>
            <person name="Delwiche C."/>
            <person name="Schmutz J."/>
            <person name="Rokhsar D."/>
            <person name="Van de Peer Y."/>
            <person name="Moreau H."/>
            <person name="Grigoriev I.V."/>
        </authorList>
    </citation>
    <scope>NUCLEOTIDE SEQUENCE [LARGE SCALE GENOMIC DNA]</scope>
    <source>
        <strain evidence="11 12">CCE9901</strain>
    </source>
</reference>
<dbReference type="GO" id="GO:0000139">
    <property type="term" value="C:Golgi membrane"/>
    <property type="evidence" value="ECO:0007669"/>
    <property type="project" value="UniProtKB-SubCell"/>
</dbReference>
<keyword evidence="12" id="KW-1185">Reference proteome</keyword>
<dbReference type="Gene3D" id="3.90.550.10">
    <property type="entry name" value="Spore Coat Polysaccharide Biosynthesis Protein SpsA, Chain A"/>
    <property type="match status" value="1"/>
</dbReference>
<dbReference type="STRING" id="436017.A4RRS1"/>
<name>A4RRS1_OSTLU</name>
<dbReference type="Pfam" id="PF11051">
    <property type="entry name" value="Mannosyl_trans3"/>
    <property type="match status" value="2"/>
</dbReference>
<sequence>MRALGATPRSFERSFERLAKNRFAYKLLAVAISEFDQVLYMDADNIALTANLCRLFDTSEDYARTGALLWQDFWSSSAAPDLFDVLPSSPALDFNGTHESGQFLVHKSRVWRALALALFMNAYPEIFSPLSGNYMGWGDKEFLASALAATKTPFARVSRLPQHVGVAVHDRISIWGNAMLQFDDADVPLFLHANVGKIVARDFPCANVSAYVHRWTSHADVLARATNTRDFELDWLVDTACSVVRTVSDDDHTDVAFARAPLLDGMHLADHPGALGK</sequence>
<accession>A4RRS1</accession>
<dbReference type="EMBL" id="CP000581">
    <property type="protein sequence ID" value="ABO93912.1"/>
    <property type="molecule type" value="Genomic_DNA"/>
</dbReference>
<evidence type="ECO:0000256" key="10">
    <source>
        <dbReference type="ARBA" id="ARBA00037847"/>
    </source>
</evidence>
<dbReference type="GeneID" id="5000036"/>
<evidence type="ECO:0000256" key="9">
    <source>
        <dbReference type="ARBA" id="ARBA00023136"/>
    </source>
</evidence>
<evidence type="ECO:0000256" key="7">
    <source>
        <dbReference type="ARBA" id="ARBA00022989"/>
    </source>
</evidence>